<sequence>MISLPLPTERVMVPSHLPKLTIYQPDWFEEQNAREREADFGFRREMALKKLWSVYDEDEIDEYLQLDDDDPLIGEVLLDLGLYQGIHTESLHHLMEEFGMLEAEEEEEGEVYSAAGSDDDDDAQSDEYLDYYREELGVDSVESLSETDSQDECYSEEEAIEEKENRGYYSDANDVVGETT</sequence>
<evidence type="ECO:0000313" key="2">
    <source>
        <dbReference type="EMBL" id="KAK8101808.1"/>
    </source>
</evidence>
<organism evidence="2 3">
    <name type="scientific">Apiospora kogelbergensis</name>
    <dbReference type="NCBI Taxonomy" id="1337665"/>
    <lineage>
        <taxon>Eukaryota</taxon>
        <taxon>Fungi</taxon>
        <taxon>Dikarya</taxon>
        <taxon>Ascomycota</taxon>
        <taxon>Pezizomycotina</taxon>
        <taxon>Sordariomycetes</taxon>
        <taxon>Xylariomycetidae</taxon>
        <taxon>Amphisphaeriales</taxon>
        <taxon>Apiosporaceae</taxon>
        <taxon>Apiospora</taxon>
    </lineage>
</organism>
<accession>A0AAW0QF86</accession>
<dbReference type="AlphaFoldDB" id="A0AAW0QF86"/>
<dbReference type="EMBL" id="JAQQWP010000009">
    <property type="protein sequence ID" value="KAK8101808.1"/>
    <property type="molecule type" value="Genomic_DNA"/>
</dbReference>
<keyword evidence="3" id="KW-1185">Reference proteome</keyword>
<evidence type="ECO:0000313" key="3">
    <source>
        <dbReference type="Proteomes" id="UP001392437"/>
    </source>
</evidence>
<name>A0AAW0QF86_9PEZI</name>
<feature type="compositionally biased region" description="Acidic residues" evidence="1">
    <location>
        <begin position="148"/>
        <end position="161"/>
    </location>
</feature>
<reference evidence="2 3" key="1">
    <citation type="submission" date="2023-01" db="EMBL/GenBank/DDBJ databases">
        <title>Analysis of 21 Apiospora genomes using comparative genomics revels a genus with tremendous synthesis potential of carbohydrate active enzymes and secondary metabolites.</title>
        <authorList>
            <person name="Sorensen T."/>
        </authorList>
    </citation>
    <scope>NUCLEOTIDE SEQUENCE [LARGE SCALE GENOMIC DNA]</scope>
    <source>
        <strain evidence="2 3">CBS 117206</strain>
    </source>
</reference>
<feature type="region of interest" description="Disordered" evidence="1">
    <location>
        <begin position="137"/>
        <end position="180"/>
    </location>
</feature>
<comment type="caution">
    <text evidence="2">The sequence shown here is derived from an EMBL/GenBank/DDBJ whole genome shotgun (WGS) entry which is preliminary data.</text>
</comment>
<dbReference type="Proteomes" id="UP001392437">
    <property type="component" value="Unassembled WGS sequence"/>
</dbReference>
<evidence type="ECO:0000256" key="1">
    <source>
        <dbReference type="SAM" id="MobiDB-lite"/>
    </source>
</evidence>
<proteinExistence type="predicted"/>
<gene>
    <name evidence="2" type="ORF">PG999_012182</name>
</gene>
<protein>
    <submittedName>
        <fullName evidence="2">Uncharacterized protein</fullName>
    </submittedName>
</protein>
<feature type="region of interest" description="Disordered" evidence="1">
    <location>
        <begin position="103"/>
        <end position="125"/>
    </location>
</feature>